<dbReference type="EMBL" id="UYSL01022479">
    <property type="protein sequence ID" value="VDL80558.1"/>
    <property type="molecule type" value="Genomic_DNA"/>
</dbReference>
<protein>
    <submittedName>
        <fullName evidence="3">DUF86 domain-containing protein</fullName>
    </submittedName>
</protein>
<dbReference type="OMA" id="LYQFPPC"/>
<dbReference type="Proteomes" id="UP000271162">
    <property type="component" value="Unassembled WGS sequence"/>
</dbReference>
<sequence length="68" mass="7910">METCMSIIDMALSTNSTVKLFKREQISIDLQIDIERIGRYLMKRGMDIDEIRSNIRIDWICNVIAAMS</sequence>
<evidence type="ECO:0000313" key="2">
    <source>
        <dbReference type="Proteomes" id="UP000271162"/>
    </source>
</evidence>
<evidence type="ECO:0000313" key="3">
    <source>
        <dbReference type="WBParaSite" id="NBR_0001694401-mRNA-1"/>
    </source>
</evidence>
<name>A0A0N4YJ22_NIPBR</name>
<organism evidence="3">
    <name type="scientific">Nippostrongylus brasiliensis</name>
    <name type="common">Rat hookworm</name>
    <dbReference type="NCBI Taxonomy" id="27835"/>
    <lineage>
        <taxon>Eukaryota</taxon>
        <taxon>Metazoa</taxon>
        <taxon>Ecdysozoa</taxon>
        <taxon>Nematoda</taxon>
        <taxon>Chromadorea</taxon>
        <taxon>Rhabditida</taxon>
        <taxon>Rhabditina</taxon>
        <taxon>Rhabditomorpha</taxon>
        <taxon>Strongyloidea</taxon>
        <taxon>Heligmosomidae</taxon>
        <taxon>Nippostrongylus</taxon>
    </lineage>
</organism>
<accession>A0A0N4YJ22</accession>
<reference evidence="3" key="1">
    <citation type="submission" date="2017-02" db="UniProtKB">
        <authorList>
            <consortium name="WormBaseParasite"/>
        </authorList>
    </citation>
    <scope>IDENTIFICATION</scope>
</reference>
<dbReference type="AlphaFoldDB" id="A0A0N4YJ22"/>
<proteinExistence type="predicted"/>
<dbReference type="WBParaSite" id="NBR_0001694401-mRNA-1">
    <property type="protein sequence ID" value="NBR_0001694401-mRNA-1"/>
    <property type="gene ID" value="NBR_0001694401"/>
</dbReference>
<keyword evidence="2" id="KW-1185">Reference proteome</keyword>
<reference evidence="1 2" key="2">
    <citation type="submission" date="2018-11" db="EMBL/GenBank/DDBJ databases">
        <authorList>
            <consortium name="Pathogen Informatics"/>
        </authorList>
    </citation>
    <scope>NUCLEOTIDE SEQUENCE [LARGE SCALE GENOMIC DNA]</scope>
</reference>
<gene>
    <name evidence="1" type="ORF">NBR_LOCUS16945</name>
</gene>
<evidence type="ECO:0000313" key="1">
    <source>
        <dbReference type="EMBL" id="VDL80558.1"/>
    </source>
</evidence>